<feature type="transmembrane region" description="Helical" evidence="7">
    <location>
        <begin position="67"/>
        <end position="86"/>
    </location>
</feature>
<dbReference type="EMBL" id="JAAZIL010000010">
    <property type="protein sequence ID" value="NLZ24196.1"/>
    <property type="molecule type" value="Genomic_DNA"/>
</dbReference>
<feature type="transmembrane region" description="Helical" evidence="7">
    <location>
        <begin position="12"/>
        <end position="32"/>
    </location>
</feature>
<evidence type="ECO:0000313" key="9">
    <source>
        <dbReference type="EMBL" id="NLZ24196.1"/>
    </source>
</evidence>
<dbReference type="GO" id="GO:0005886">
    <property type="term" value="C:plasma membrane"/>
    <property type="evidence" value="ECO:0007669"/>
    <property type="project" value="UniProtKB-SubCell"/>
</dbReference>
<feature type="domain" description="ABC transmembrane type-1" evidence="8">
    <location>
        <begin position="56"/>
        <end position="244"/>
    </location>
</feature>
<reference evidence="9 10" key="1">
    <citation type="journal article" date="2020" name="Biotechnol. Biofuels">
        <title>New insights from the biogas microbiome by comprehensive genome-resolved metagenomics of nearly 1600 species originating from multiple anaerobic digesters.</title>
        <authorList>
            <person name="Campanaro S."/>
            <person name="Treu L."/>
            <person name="Rodriguez-R L.M."/>
            <person name="Kovalovszki A."/>
            <person name="Ziels R.M."/>
            <person name="Maus I."/>
            <person name="Zhu X."/>
            <person name="Kougias P.G."/>
            <person name="Basile A."/>
            <person name="Luo G."/>
            <person name="Schluter A."/>
            <person name="Konstantinidis K.T."/>
            <person name="Angelidaki I."/>
        </authorList>
    </citation>
    <scope>NUCLEOTIDE SEQUENCE [LARGE SCALE GENOMIC DNA]</scope>
    <source>
        <strain evidence="9">AS19jrsBPTG_9</strain>
    </source>
</reference>
<comment type="caution">
    <text evidence="9">The sequence shown here is derived from an EMBL/GenBank/DDBJ whole genome shotgun (WGS) entry which is preliminary data.</text>
</comment>
<evidence type="ECO:0000256" key="7">
    <source>
        <dbReference type="RuleBase" id="RU363032"/>
    </source>
</evidence>
<dbReference type="GO" id="GO:0055085">
    <property type="term" value="P:transmembrane transport"/>
    <property type="evidence" value="ECO:0007669"/>
    <property type="project" value="InterPro"/>
</dbReference>
<feature type="transmembrane region" description="Helical" evidence="7">
    <location>
        <begin position="188"/>
        <end position="210"/>
    </location>
</feature>
<keyword evidence="2 7" id="KW-0813">Transport</keyword>
<sequence length="253" mass="28568">MMHVIKKYRYTLISVLSIILFFVFWELLLHIFNISQTILVKPSDIIDTVINNLDILTKEMIYTIQEIIFGWIIGNSLGLVSALLIYRNKKFSNSLVNTSILINSIPLIALTAILGGIVGNNQIQKIVIVSLVTFFPMFISSLHELTSIDEKHNDLLLSYSASHKQILNKVLLPKSLPTILNTIKVSTILAIFTAVTSEFFGGYAGIGVFILSKRGLYNLKLVWAGIMFITIFGTIFYFSVSFIQKKIITWQKT</sequence>
<dbReference type="PROSITE" id="PS50928">
    <property type="entry name" value="ABC_TM1"/>
    <property type="match status" value="1"/>
</dbReference>
<keyword evidence="5 7" id="KW-1133">Transmembrane helix</keyword>
<dbReference type="Pfam" id="PF00528">
    <property type="entry name" value="BPD_transp_1"/>
    <property type="match status" value="1"/>
</dbReference>
<comment type="similarity">
    <text evidence="7">Belongs to the binding-protein-dependent transport system permease family.</text>
</comment>
<evidence type="ECO:0000256" key="2">
    <source>
        <dbReference type="ARBA" id="ARBA00022448"/>
    </source>
</evidence>
<dbReference type="Gene3D" id="1.10.3720.10">
    <property type="entry name" value="MetI-like"/>
    <property type="match status" value="1"/>
</dbReference>
<feature type="transmembrane region" description="Helical" evidence="7">
    <location>
        <begin position="222"/>
        <end position="243"/>
    </location>
</feature>
<dbReference type="SUPFAM" id="SSF161098">
    <property type="entry name" value="MetI-like"/>
    <property type="match status" value="1"/>
</dbReference>
<dbReference type="Proteomes" id="UP000564033">
    <property type="component" value="Unassembled WGS sequence"/>
</dbReference>
<keyword evidence="6 7" id="KW-0472">Membrane</keyword>
<protein>
    <submittedName>
        <fullName evidence="9">ABC transporter permease subunit</fullName>
    </submittedName>
</protein>
<dbReference type="PANTHER" id="PTHR30151">
    <property type="entry name" value="ALKANE SULFONATE ABC TRANSPORTER-RELATED, MEMBRANE SUBUNIT"/>
    <property type="match status" value="1"/>
</dbReference>
<dbReference type="CDD" id="cd06261">
    <property type="entry name" value="TM_PBP2"/>
    <property type="match status" value="1"/>
</dbReference>
<evidence type="ECO:0000256" key="4">
    <source>
        <dbReference type="ARBA" id="ARBA00022692"/>
    </source>
</evidence>
<comment type="subcellular location">
    <subcellularLocation>
        <location evidence="1 7">Cell membrane</location>
        <topology evidence="1 7">Multi-pass membrane protein</topology>
    </subcellularLocation>
</comment>
<evidence type="ECO:0000313" key="10">
    <source>
        <dbReference type="Proteomes" id="UP000564033"/>
    </source>
</evidence>
<evidence type="ECO:0000259" key="8">
    <source>
        <dbReference type="PROSITE" id="PS50928"/>
    </source>
</evidence>
<evidence type="ECO:0000256" key="6">
    <source>
        <dbReference type="ARBA" id="ARBA00023136"/>
    </source>
</evidence>
<keyword evidence="3" id="KW-1003">Cell membrane</keyword>
<organism evidence="9 10">
    <name type="scientific">Candidatus Dojkabacteria bacterium</name>
    <dbReference type="NCBI Taxonomy" id="2099670"/>
    <lineage>
        <taxon>Bacteria</taxon>
        <taxon>Candidatus Dojkabacteria</taxon>
    </lineage>
</organism>
<evidence type="ECO:0000256" key="1">
    <source>
        <dbReference type="ARBA" id="ARBA00004651"/>
    </source>
</evidence>
<name>A0A847VCB3_9BACT</name>
<dbReference type="AlphaFoldDB" id="A0A847VCB3"/>
<evidence type="ECO:0000256" key="5">
    <source>
        <dbReference type="ARBA" id="ARBA00022989"/>
    </source>
</evidence>
<dbReference type="InterPro" id="IPR035906">
    <property type="entry name" value="MetI-like_sf"/>
</dbReference>
<evidence type="ECO:0000256" key="3">
    <source>
        <dbReference type="ARBA" id="ARBA00022475"/>
    </source>
</evidence>
<keyword evidence="4 7" id="KW-0812">Transmembrane</keyword>
<feature type="transmembrane region" description="Helical" evidence="7">
    <location>
        <begin position="123"/>
        <end position="142"/>
    </location>
</feature>
<dbReference type="InterPro" id="IPR000515">
    <property type="entry name" value="MetI-like"/>
</dbReference>
<dbReference type="PANTHER" id="PTHR30151:SF20">
    <property type="entry name" value="ABC TRANSPORTER PERMEASE PROTEIN HI_0355-RELATED"/>
    <property type="match status" value="1"/>
</dbReference>
<accession>A0A847VCB3</accession>
<proteinExistence type="inferred from homology"/>
<feature type="transmembrane region" description="Helical" evidence="7">
    <location>
        <begin position="98"/>
        <end position="117"/>
    </location>
</feature>
<gene>
    <name evidence="9" type="ORF">GX888_00385</name>
</gene>